<dbReference type="AlphaFoldDB" id="A0A9K3IUB2"/>
<keyword evidence="2" id="KW-1185">Reference proteome</keyword>
<accession>A0A9K3IUB2</accession>
<name>A0A9K3IUB2_HELAN</name>
<comment type="caution">
    <text evidence="1">The sequence shown here is derived from an EMBL/GenBank/DDBJ whole genome shotgun (WGS) entry which is preliminary data.</text>
</comment>
<sequence>MLRSSSTLEYLLFEFVEVLEAILSDQPVISPISVVRYSWSLHREARSLWDMAVCAMLKTLHYFILNTYIGFYNYASAKHLTTYLIWNTFHIVRLNFTYYLLCSI</sequence>
<dbReference type="Proteomes" id="UP000215914">
    <property type="component" value="Unassembled WGS sequence"/>
</dbReference>
<reference evidence="1" key="1">
    <citation type="journal article" date="2017" name="Nature">
        <title>The sunflower genome provides insights into oil metabolism, flowering and Asterid evolution.</title>
        <authorList>
            <person name="Badouin H."/>
            <person name="Gouzy J."/>
            <person name="Grassa C.J."/>
            <person name="Murat F."/>
            <person name="Staton S.E."/>
            <person name="Cottret L."/>
            <person name="Lelandais-Briere C."/>
            <person name="Owens G.L."/>
            <person name="Carrere S."/>
            <person name="Mayjonade B."/>
            <person name="Legrand L."/>
            <person name="Gill N."/>
            <person name="Kane N.C."/>
            <person name="Bowers J.E."/>
            <person name="Hubner S."/>
            <person name="Bellec A."/>
            <person name="Berard A."/>
            <person name="Berges H."/>
            <person name="Blanchet N."/>
            <person name="Boniface M.C."/>
            <person name="Brunel D."/>
            <person name="Catrice O."/>
            <person name="Chaidir N."/>
            <person name="Claudel C."/>
            <person name="Donnadieu C."/>
            <person name="Faraut T."/>
            <person name="Fievet G."/>
            <person name="Helmstetter N."/>
            <person name="King M."/>
            <person name="Knapp S.J."/>
            <person name="Lai Z."/>
            <person name="Le Paslier M.C."/>
            <person name="Lippi Y."/>
            <person name="Lorenzon L."/>
            <person name="Mandel J.R."/>
            <person name="Marage G."/>
            <person name="Marchand G."/>
            <person name="Marquand E."/>
            <person name="Bret-Mestries E."/>
            <person name="Morien E."/>
            <person name="Nambeesan S."/>
            <person name="Nguyen T."/>
            <person name="Pegot-Espagnet P."/>
            <person name="Pouilly N."/>
            <person name="Raftis F."/>
            <person name="Sallet E."/>
            <person name="Schiex T."/>
            <person name="Thomas J."/>
            <person name="Vandecasteele C."/>
            <person name="Vares D."/>
            <person name="Vear F."/>
            <person name="Vautrin S."/>
            <person name="Crespi M."/>
            <person name="Mangin B."/>
            <person name="Burke J.M."/>
            <person name="Salse J."/>
            <person name="Munos S."/>
            <person name="Vincourt P."/>
            <person name="Rieseberg L.H."/>
            <person name="Langlade N.B."/>
        </authorList>
    </citation>
    <scope>NUCLEOTIDE SEQUENCE</scope>
    <source>
        <tissue evidence="1">Leaves</tissue>
    </source>
</reference>
<dbReference type="EMBL" id="MNCJ02000321">
    <property type="protein sequence ID" value="KAF5803229.1"/>
    <property type="molecule type" value="Genomic_DNA"/>
</dbReference>
<gene>
    <name evidence="1" type="ORF">HanXRQr2_Chr06g0268871</name>
</gene>
<evidence type="ECO:0000313" key="1">
    <source>
        <dbReference type="EMBL" id="KAF5803229.1"/>
    </source>
</evidence>
<dbReference type="Gramene" id="mRNA:HanXRQr2_Chr06g0268871">
    <property type="protein sequence ID" value="mRNA:HanXRQr2_Chr06g0268871"/>
    <property type="gene ID" value="HanXRQr2_Chr06g0268871"/>
</dbReference>
<reference evidence="1" key="2">
    <citation type="submission" date="2020-06" db="EMBL/GenBank/DDBJ databases">
        <title>Helianthus annuus Genome sequencing and assembly Release 2.</title>
        <authorList>
            <person name="Gouzy J."/>
            <person name="Langlade N."/>
            <person name="Munos S."/>
        </authorList>
    </citation>
    <scope>NUCLEOTIDE SEQUENCE</scope>
    <source>
        <tissue evidence="1">Leaves</tissue>
    </source>
</reference>
<protein>
    <submittedName>
        <fullName evidence="1">Uncharacterized protein</fullName>
    </submittedName>
</protein>
<evidence type="ECO:0000313" key="2">
    <source>
        <dbReference type="Proteomes" id="UP000215914"/>
    </source>
</evidence>
<organism evidence="1 2">
    <name type="scientific">Helianthus annuus</name>
    <name type="common">Common sunflower</name>
    <dbReference type="NCBI Taxonomy" id="4232"/>
    <lineage>
        <taxon>Eukaryota</taxon>
        <taxon>Viridiplantae</taxon>
        <taxon>Streptophyta</taxon>
        <taxon>Embryophyta</taxon>
        <taxon>Tracheophyta</taxon>
        <taxon>Spermatophyta</taxon>
        <taxon>Magnoliopsida</taxon>
        <taxon>eudicotyledons</taxon>
        <taxon>Gunneridae</taxon>
        <taxon>Pentapetalae</taxon>
        <taxon>asterids</taxon>
        <taxon>campanulids</taxon>
        <taxon>Asterales</taxon>
        <taxon>Asteraceae</taxon>
        <taxon>Asteroideae</taxon>
        <taxon>Heliantheae alliance</taxon>
        <taxon>Heliantheae</taxon>
        <taxon>Helianthus</taxon>
    </lineage>
</organism>
<proteinExistence type="predicted"/>